<dbReference type="InterPro" id="IPR019734">
    <property type="entry name" value="TPR_rpt"/>
</dbReference>
<dbReference type="PATRIC" id="fig|111780.3.peg.2797"/>
<feature type="transmembrane region" description="Helical" evidence="1">
    <location>
        <begin position="297"/>
        <end position="322"/>
    </location>
</feature>
<dbReference type="RefSeq" id="WP_015193884.1">
    <property type="nucleotide sequence ID" value="NC_019748.1"/>
</dbReference>
<dbReference type="InterPro" id="IPR011990">
    <property type="entry name" value="TPR-like_helical_dom_sf"/>
</dbReference>
<keyword evidence="1" id="KW-0812">Transmembrane</keyword>
<sequence length="458" mass="52184">MTLNSENNLEEYNLLSIGQRGVGKTVFLVGSYLEINNAYRQNKRQKFCIQSPQTQALDNLKGVIDYVKSTSLYPPPTLKISQFPFILQRHNIWGKQNICRFNWWDLPGEFCELSHPDFQQIVMNSHSCCLFINAYELINNNNYLVRLEPIIKQGIAIASVIKQHNLKYNFALIFTQCDRELKERTSRVETGLFNSSYSALQKQNQLGFRQIQIEEKIQPLIERLDKLAVNYKRFYSAIPIEGEAGNYSLQPIGTAAPLLWLTSQLVGSNSPQLAQNLENSQKLEFNSRYTPKKSFNYVILLILALVSSLSASAVLAYVFNWFRPNPQLTSITNQSNQLSPEDFDSLVNRANQNIQQGNLEGALPIVEQIVQKQPNNLNWQLNLAKIYELKHKPTQAEVVYDRILQQESNNLSALIGKAVLRQQQGDSNTAKNLLQLAEQSAPTVELKDKVRAIANSLF</sequence>
<reference evidence="3" key="1">
    <citation type="journal article" date="2013" name="Proc. Natl. Acad. Sci. U.S.A.">
        <title>Improving the coverage of the cyanobacterial phylum using diversity-driven genome sequencing.</title>
        <authorList>
            <person name="Shih P.M."/>
            <person name="Wu D."/>
            <person name="Latifi A."/>
            <person name="Axen S.D."/>
            <person name="Fewer D.P."/>
            <person name="Talla E."/>
            <person name="Calteau A."/>
            <person name="Cai F."/>
            <person name="Tandeau de Marsac N."/>
            <person name="Rippka R."/>
            <person name="Herdman M."/>
            <person name="Sivonen K."/>
            <person name="Coursin T."/>
            <person name="Laurent T."/>
            <person name="Goodwin L."/>
            <person name="Nolan M."/>
            <person name="Davenport K.W."/>
            <person name="Han C.S."/>
            <person name="Rubin E.M."/>
            <person name="Eisen J.A."/>
            <person name="Woyke T."/>
            <person name="Gugger M."/>
            <person name="Kerfeld C.A."/>
        </authorList>
    </citation>
    <scope>NUCLEOTIDE SEQUENCE [LARGE SCALE GENOMIC DNA]</scope>
    <source>
        <strain evidence="3">ATCC 29371 / PCC 7437</strain>
    </source>
</reference>
<accession>K9XVV2</accession>
<dbReference type="AlphaFoldDB" id="K9XVV2"/>
<evidence type="ECO:0000313" key="2">
    <source>
        <dbReference type="EMBL" id="AFZ36216.1"/>
    </source>
</evidence>
<organism evidence="2 3">
    <name type="scientific">Stanieria cyanosphaera (strain ATCC 29371 / PCC 7437)</name>
    <dbReference type="NCBI Taxonomy" id="111780"/>
    <lineage>
        <taxon>Bacteria</taxon>
        <taxon>Bacillati</taxon>
        <taxon>Cyanobacteriota</taxon>
        <taxon>Cyanophyceae</taxon>
        <taxon>Pleurocapsales</taxon>
        <taxon>Dermocarpellaceae</taxon>
        <taxon>Stanieria</taxon>
    </lineage>
</organism>
<dbReference type="HOGENOM" id="CLU_586232_0_0_3"/>
<dbReference type="SUPFAM" id="SSF48452">
    <property type="entry name" value="TPR-like"/>
    <property type="match status" value="1"/>
</dbReference>
<protein>
    <submittedName>
        <fullName evidence="2">TPR repeat-containing protein</fullName>
    </submittedName>
</protein>
<dbReference type="KEGG" id="scs:Sta7437_2690"/>
<dbReference type="SMART" id="SM00028">
    <property type="entry name" value="TPR"/>
    <property type="match status" value="3"/>
</dbReference>
<gene>
    <name evidence="2" type="ordered locus">Sta7437_2690</name>
</gene>
<dbReference type="OrthoDB" id="581260at2"/>
<dbReference type="eggNOG" id="COG4235">
    <property type="taxonomic scope" value="Bacteria"/>
</dbReference>
<evidence type="ECO:0000256" key="1">
    <source>
        <dbReference type="SAM" id="Phobius"/>
    </source>
</evidence>
<keyword evidence="1" id="KW-0472">Membrane</keyword>
<name>K9XVV2_STAC7</name>
<dbReference type="STRING" id="111780.Sta7437_2690"/>
<proteinExistence type="predicted"/>
<dbReference type="EMBL" id="CP003653">
    <property type="protein sequence ID" value="AFZ36216.1"/>
    <property type="molecule type" value="Genomic_DNA"/>
</dbReference>
<keyword evidence="3" id="KW-1185">Reference proteome</keyword>
<evidence type="ECO:0000313" key="3">
    <source>
        <dbReference type="Proteomes" id="UP000010473"/>
    </source>
</evidence>
<dbReference type="Proteomes" id="UP000010473">
    <property type="component" value="Chromosome"/>
</dbReference>
<keyword evidence="1" id="KW-1133">Transmembrane helix</keyword>
<dbReference type="Gene3D" id="1.25.40.10">
    <property type="entry name" value="Tetratricopeptide repeat domain"/>
    <property type="match status" value="1"/>
</dbReference>